<protein>
    <submittedName>
        <fullName evidence="2">Uncharacterized protein</fullName>
    </submittedName>
</protein>
<name>A0A0J6FA30_COCPO</name>
<feature type="region of interest" description="Disordered" evidence="1">
    <location>
        <begin position="45"/>
        <end position="66"/>
    </location>
</feature>
<dbReference type="VEuPathDB" id="FungiDB:CPAG_06219"/>
<accession>A0A0J6FA30</accession>
<feature type="compositionally biased region" description="Basic and acidic residues" evidence="1">
    <location>
        <begin position="54"/>
        <end position="66"/>
    </location>
</feature>
<reference evidence="3" key="3">
    <citation type="journal article" date="2010" name="Genome Res.">
        <title>Population genomic sequencing of Coccidioides fungi reveals recent hybridization and transposon control.</title>
        <authorList>
            <person name="Neafsey D.E."/>
            <person name="Barker B.M."/>
            <person name="Sharpton T.J."/>
            <person name="Stajich J.E."/>
            <person name="Park D.J."/>
            <person name="Whiston E."/>
            <person name="Hung C.-Y."/>
            <person name="McMahan C."/>
            <person name="White J."/>
            <person name="Sykes S."/>
            <person name="Heiman D."/>
            <person name="Young S."/>
            <person name="Zeng Q."/>
            <person name="Abouelleil A."/>
            <person name="Aftuck L."/>
            <person name="Bessette D."/>
            <person name="Brown A."/>
            <person name="FitzGerald M."/>
            <person name="Lui A."/>
            <person name="Macdonald J.P."/>
            <person name="Priest M."/>
            <person name="Orbach M.J."/>
            <person name="Galgiani J.N."/>
            <person name="Kirkland T.N."/>
            <person name="Cole G.T."/>
            <person name="Birren B.W."/>
            <person name="Henn M.R."/>
            <person name="Taylor J.W."/>
            <person name="Rounsley S.D."/>
        </authorList>
    </citation>
    <scope>NUCLEOTIDE SEQUENCE [LARGE SCALE GENOMIC DNA]</scope>
    <source>
        <strain evidence="3">RMSCC 3488</strain>
    </source>
</reference>
<reference evidence="3" key="2">
    <citation type="journal article" date="2009" name="Genome Res.">
        <title>Comparative genomic analyses of the human fungal pathogens Coccidioides and their relatives.</title>
        <authorList>
            <person name="Sharpton T.J."/>
            <person name="Stajich J.E."/>
            <person name="Rounsley S.D."/>
            <person name="Gardner M.J."/>
            <person name="Wortman J.R."/>
            <person name="Jordar V.S."/>
            <person name="Maiti R."/>
            <person name="Kodira C.D."/>
            <person name="Neafsey D.E."/>
            <person name="Zeng Q."/>
            <person name="Hung C.-Y."/>
            <person name="McMahan C."/>
            <person name="Muszewska A."/>
            <person name="Grynberg M."/>
            <person name="Mandel M.A."/>
            <person name="Kellner E.M."/>
            <person name="Barker B.M."/>
            <person name="Galgiani J.N."/>
            <person name="Orbach M.J."/>
            <person name="Kirkland T.N."/>
            <person name="Cole G.T."/>
            <person name="Henn M.R."/>
            <person name="Birren B.W."/>
            <person name="Taylor J.W."/>
        </authorList>
    </citation>
    <scope>NUCLEOTIDE SEQUENCE [LARGE SCALE GENOMIC DNA]</scope>
    <source>
        <strain evidence="3">RMSCC 3488</strain>
    </source>
</reference>
<dbReference type="EMBL" id="DS268112">
    <property type="protein sequence ID" value="KMM69906.1"/>
    <property type="molecule type" value="Genomic_DNA"/>
</dbReference>
<reference evidence="2 3" key="1">
    <citation type="submission" date="2007-06" db="EMBL/GenBank/DDBJ databases">
        <title>The Genome Sequence of Coccidioides posadasii RMSCC_3488.</title>
        <authorList>
            <consortium name="Coccidioides Genome Resources Consortium"/>
            <consortium name="The Broad Institute Genome Sequencing Platform"/>
            <person name="Henn M.R."/>
            <person name="Sykes S."/>
            <person name="Young S."/>
            <person name="Jaffe D."/>
            <person name="Berlin A."/>
            <person name="Alvarez P."/>
            <person name="Butler J."/>
            <person name="Gnerre S."/>
            <person name="Grabherr M."/>
            <person name="Mauceli E."/>
            <person name="Brockman W."/>
            <person name="Kodira C."/>
            <person name="Alvarado L."/>
            <person name="Zeng Q."/>
            <person name="Crawford M."/>
            <person name="Antoine C."/>
            <person name="Devon K."/>
            <person name="Galgiani J."/>
            <person name="Orsborn K."/>
            <person name="Lewis M.L."/>
            <person name="Nusbaum C."/>
            <person name="Galagan J."/>
            <person name="Birren B."/>
        </authorList>
    </citation>
    <scope>NUCLEOTIDE SEQUENCE [LARGE SCALE GENOMIC DNA]</scope>
    <source>
        <strain evidence="2 3">RMSCC 3488</strain>
    </source>
</reference>
<sequence>MANLIGGHAPEGILSEGLLFEWLPFGTGVSDLVSLSGDQKAHTALPTLNATQETPEKETYEGHEAL</sequence>
<evidence type="ECO:0000313" key="3">
    <source>
        <dbReference type="Proteomes" id="UP000054567"/>
    </source>
</evidence>
<proteinExistence type="predicted"/>
<organism evidence="2 3">
    <name type="scientific">Coccidioides posadasii RMSCC 3488</name>
    <dbReference type="NCBI Taxonomy" id="454284"/>
    <lineage>
        <taxon>Eukaryota</taxon>
        <taxon>Fungi</taxon>
        <taxon>Dikarya</taxon>
        <taxon>Ascomycota</taxon>
        <taxon>Pezizomycotina</taxon>
        <taxon>Eurotiomycetes</taxon>
        <taxon>Eurotiomycetidae</taxon>
        <taxon>Onygenales</taxon>
        <taxon>Onygenaceae</taxon>
        <taxon>Coccidioides</taxon>
    </lineage>
</organism>
<evidence type="ECO:0000313" key="2">
    <source>
        <dbReference type="EMBL" id="KMM69906.1"/>
    </source>
</evidence>
<dbReference type="Proteomes" id="UP000054567">
    <property type="component" value="Unassembled WGS sequence"/>
</dbReference>
<dbReference type="AlphaFoldDB" id="A0A0J6FA30"/>
<gene>
    <name evidence="2" type="ORF">CPAG_06219</name>
</gene>
<evidence type="ECO:0000256" key="1">
    <source>
        <dbReference type="SAM" id="MobiDB-lite"/>
    </source>
</evidence>